<dbReference type="Pfam" id="PF00557">
    <property type="entry name" value="Peptidase_M24"/>
    <property type="match status" value="1"/>
</dbReference>
<dbReference type="PANTHER" id="PTHR43226:SF4">
    <property type="entry name" value="XAA-PRO AMINOPEPTIDASE 3"/>
    <property type="match status" value="1"/>
</dbReference>
<dbReference type="PANTHER" id="PTHR43226">
    <property type="entry name" value="XAA-PRO AMINOPEPTIDASE 3"/>
    <property type="match status" value="1"/>
</dbReference>
<comment type="similarity">
    <text evidence="2">Belongs to the peptidase M24B family.</text>
</comment>
<evidence type="ECO:0000256" key="2">
    <source>
        <dbReference type="ARBA" id="ARBA00008766"/>
    </source>
</evidence>
<accession>A0A0D3KRU3</accession>
<evidence type="ECO:0000313" key="7">
    <source>
        <dbReference type="EnsemblProtists" id="EOD38478"/>
    </source>
</evidence>
<dbReference type="InterPro" id="IPR000994">
    <property type="entry name" value="Pept_M24"/>
</dbReference>
<keyword evidence="5" id="KW-0464">Manganese</keyword>
<evidence type="ECO:0000313" key="8">
    <source>
        <dbReference type="Proteomes" id="UP000013827"/>
    </source>
</evidence>
<evidence type="ECO:0000259" key="6">
    <source>
        <dbReference type="SMART" id="SM01011"/>
    </source>
</evidence>
<dbReference type="Proteomes" id="UP000013827">
    <property type="component" value="Unassembled WGS sequence"/>
</dbReference>
<dbReference type="STRING" id="2903.R1DSR6"/>
<dbReference type="SUPFAM" id="SSF55920">
    <property type="entry name" value="Creatinase/aminopeptidase"/>
    <property type="match status" value="1"/>
</dbReference>
<sequence length="385" mass="40820">MASRLPRGSVALFAPAPLAYMSHDVPYPFQQAPDLHYLCGFAEPSCLLACVKRGGGDGGRSSGSGVDAPDDAEWLLFALWDGPRAGIDGARRHILPDGEVLKIGAAPTALLRILDAMDASRGDTAIRPGLLFDVDRNPQLTAALRPVLEWCKERQLRVTRAAAHVQPLRLLKSDAEAALMARAADATAEALRGCGRLAYPCVVASGVRACTLHYMHNNALLSPGSFGGYSADITRTWPLSGTFTPEQRDVYSAVLSVNEACIAAAKGDGGTSIASLHHLSLRLTHEAGGHYLGLDVHDTPLASQSQPLLPGMAPHPLERFGGLALTVEPGLYFPPDDPQLPAWCRGIGVRIEDDIVIGSDGAARVLTTRAPKAVAEVEEAVRRGL</sequence>
<dbReference type="Gene3D" id="3.90.230.10">
    <property type="entry name" value="Creatinase/methionine aminopeptidase superfamily"/>
    <property type="match status" value="1"/>
</dbReference>
<feature type="domain" description="Aminopeptidase P N-terminal" evidence="6">
    <location>
        <begin position="1"/>
        <end position="135"/>
    </location>
</feature>
<reference evidence="8" key="1">
    <citation type="journal article" date="2013" name="Nature">
        <title>Pan genome of the phytoplankton Emiliania underpins its global distribution.</title>
        <authorList>
            <person name="Read B.A."/>
            <person name="Kegel J."/>
            <person name="Klute M.J."/>
            <person name="Kuo A."/>
            <person name="Lefebvre S.C."/>
            <person name="Maumus F."/>
            <person name="Mayer C."/>
            <person name="Miller J."/>
            <person name="Monier A."/>
            <person name="Salamov A."/>
            <person name="Young J."/>
            <person name="Aguilar M."/>
            <person name="Claverie J.M."/>
            <person name="Frickenhaus S."/>
            <person name="Gonzalez K."/>
            <person name="Herman E.K."/>
            <person name="Lin Y.C."/>
            <person name="Napier J."/>
            <person name="Ogata H."/>
            <person name="Sarno A.F."/>
            <person name="Shmutz J."/>
            <person name="Schroeder D."/>
            <person name="de Vargas C."/>
            <person name="Verret F."/>
            <person name="von Dassow P."/>
            <person name="Valentin K."/>
            <person name="Van de Peer Y."/>
            <person name="Wheeler G."/>
            <person name="Dacks J.B."/>
            <person name="Delwiche C.F."/>
            <person name="Dyhrman S.T."/>
            <person name="Glockner G."/>
            <person name="John U."/>
            <person name="Richards T."/>
            <person name="Worden A.Z."/>
            <person name="Zhang X."/>
            <person name="Grigoriev I.V."/>
            <person name="Allen A.E."/>
            <person name="Bidle K."/>
            <person name="Borodovsky M."/>
            <person name="Bowler C."/>
            <person name="Brownlee C."/>
            <person name="Cock J.M."/>
            <person name="Elias M."/>
            <person name="Gladyshev V.N."/>
            <person name="Groth M."/>
            <person name="Guda C."/>
            <person name="Hadaegh A."/>
            <person name="Iglesias-Rodriguez M.D."/>
            <person name="Jenkins J."/>
            <person name="Jones B.M."/>
            <person name="Lawson T."/>
            <person name="Leese F."/>
            <person name="Lindquist E."/>
            <person name="Lobanov A."/>
            <person name="Lomsadze A."/>
            <person name="Malik S.B."/>
            <person name="Marsh M.E."/>
            <person name="Mackinder L."/>
            <person name="Mock T."/>
            <person name="Mueller-Roeber B."/>
            <person name="Pagarete A."/>
            <person name="Parker M."/>
            <person name="Probert I."/>
            <person name="Quesneville H."/>
            <person name="Raines C."/>
            <person name="Rensing S.A."/>
            <person name="Riano-Pachon D.M."/>
            <person name="Richier S."/>
            <person name="Rokitta S."/>
            <person name="Shiraiwa Y."/>
            <person name="Soanes D.M."/>
            <person name="van der Giezen M."/>
            <person name="Wahlund T.M."/>
            <person name="Williams B."/>
            <person name="Wilson W."/>
            <person name="Wolfe G."/>
            <person name="Wurch L.L."/>
        </authorList>
    </citation>
    <scope>NUCLEOTIDE SEQUENCE</scope>
</reference>
<comment type="cofactor">
    <cofactor evidence="1">
        <name>Mn(2+)</name>
        <dbReference type="ChEBI" id="CHEBI:29035"/>
    </cofactor>
</comment>
<proteinExistence type="inferred from homology"/>
<evidence type="ECO:0000256" key="3">
    <source>
        <dbReference type="ARBA" id="ARBA00022723"/>
    </source>
</evidence>
<evidence type="ECO:0000256" key="4">
    <source>
        <dbReference type="ARBA" id="ARBA00022801"/>
    </source>
</evidence>
<dbReference type="Gene3D" id="3.40.350.10">
    <property type="entry name" value="Creatinase/prolidase N-terminal domain"/>
    <property type="match status" value="1"/>
</dbReference>
<dbReference type="GO" id="GO:0070006">
    <property type="term" value="F:metalloaminopeptidase activity"/>
    <property type="evidence" value="ECO:0007669"/>
    <property type="project" value="InterPro"/>
</dbReference>
<dbReference type="GeneID" id="17283748"/>
<keyword evidence="3" id="KW-0479">Metal-binding</keyword>
<keyword evidence="8" id="KW-1185">Reference proteome</keyword>
<dbReference type="KEGG" id="ehx:EMIHUDRAFT_224570"/>
<evidence type="ECO:0000256" key="5">
    <source>
        <dbReference type="ARBA" id="ARBA00023211"/>
    </source>
</evidence>
<dbReference type="AlphaFoldDB" id="A0A0D3KRU3"/>
<reference evidence="7" key="2">
    <citation type="submission" date="2024-10" db="UniProtKB">
        <authorList>
            <consortium name="EnsemblProtists"/>
        </authorList>
    </citation>
    <scope>IDENTIFICATION</scope>
</reference>
<dbReference type="EnsemblProtists" id="EOD38478">
    <property type="protein sequence ID" value="EOD38478"/>
    <property type="gene ID" value="EMIHUDRAFT_224570"/>
</dbReference>
<dbReference type="InterPro" id="IPR007865">
    <property type="entry name" value="Aminopep_P_N"/>
</dbReference>
<evidence type="ECO:0000256" key="1">
    <source>
        <dbReference type="ARBA" id="ARBA00001936"/>
    </source>
</evidence>
<dbReference type="eggNOG" id="KOG2414">
    <property type="taxonomic scope" value="Eukaryota"/>
</dbReference>
<dbReference type="PaxDb" id="2903-EOD38478"/>
<name>A0A0D3KRU3_EMIH1</name>
<dbReference type="SMART" id="SM01011">
    <property type="entry name" value="AMP_N"/>
    <property type="match status" value="1"/>
</dbReference>
<dbReference type="GO" id="GO:0006508">
    <property type="term" value="P:proteolysis"/>
    <property type="evidence" value="ECO:0007669"/>
    <property type="project" value="TreeGrafter"/>
</dbReference>
<dbReference type="HOGENOM" id="CLU_718524_0_0_1"/>
<keyword evidence="4" id="KW-0378">Hydrolase</keyword>
<dbReference type="InterPro" id="IPR029149">
    <property type="entry name" value="Creatin/AminoP/Spt16_N"/>
</dbReference>
<dbReference type="Pfam" id="PF05195">
    <property type="entry name" value="AMP_N"/>
    <property type="match status" value="1"/>
</dbReference>
<dbReference type="InterPro" id="IPR036005">
    <property type="entry name" value="Creatinase/aminopeptidase-like"/>
</dbReference>
<dbReference type="GO" id="GO:0005739">
    <property type="term" value="C:mitochondrion"/>
    <property type="evidence" value="ECO:0007669"/>
    <property type="project" value="TreeGrafter"/>
</dbReference>
<organism evidence="7 8">
    <name type="scientific">Emiliania huxleyi (strain CCMP1516)</name>
    <dbReference type="NCBI Taxonomy" id="280463"/>
    <lineage>
        <taxon>Eukaryota</taxon>
        <taxon>Haptista</taxon>
        <taxon>Haptophyta</taxon>
        <taxon>Prymnesiophyceae</taxon>
        <taxon>Isochrysidales</taxon>
        <taxon>Noelaerhabdaceae</taxon>
        <taxon>Emiliania</taxon>
    </lineage>
</organism>
<dbReference type="GO" id="GO:0030145">
    <property type="term" value="F:manganese ion binding"/>
    <property type="evidence" value="ECO:0007669"/>
    <property type="project" value="InterPro"/>
</dbReference>
<dbReference type="RefSeq" id="XP_005790907.1">
    <property type="nucleotide sequence ID" value="XM_005790850.1"/>
</dbReference>
<dbReference type="InterPro" id="IPR052433">
    <property type="entry name" value="X-Pro_dipept-like"/>
</dbReference>
<dbReference type="SUPFAM" id="SSF53092">
    <property type="entry name" value="Creatinase/prolidase N-terminal domain"/>
    <property type="match status" value="1"/>
</dbReference>
<protein>
    <recommendedName>
        <fullName evidence="6">Aminopeptidase P N-terminal domain-containing protein</fullName>
    </recommendedName>
</protein>